<keyword evidence="12" id="KW-1185">Reference proteome</keyword>
<dbReference type="InterPro" id="IPR005762">
    <property type="entry name" value="MurD"/>
</dbReference>
<evidence type="ECO:0000256" key="8">
    <source>
        <dbReference type="RuleBase" id="RU003664"/>
    </source>
</evidence>
<dbReference type="EMBL" id="JAANAS010000001">
    <property type="protein sequence ID" value="NGZ88835.1"/>
    <property type="molecule type" value="Genomic_DNA"/>
</dbReference>
<dbReference type="EC" id="6.3.2.9" evidence="7 8"/>
<keyword evidence="7 8" id="KW-0132">Cell division</keyword>
<keyword evidence="7 8" id="KW-0573">Peptidoglycan synthesis</keyword>
<evidence type="ECO:0000259" key="10">
    <source>
        <dbReference type="Pfam" id="PF08245"/>
    </source>
</evidence>
<comment type="catalytic activity">
    <reaction evidence="7 8">
        <text>UDP-N-acetyl-alpha-D-muramoyl-L-alanine + D-glutamate + ATP = UDP-N-acetyl-alpha-D-muramoyl-L-alanyl-D-glutamate + ADP + phosphate + H(+)</text>
        <dbReference type="Rhea" id="RHEA:16429"/>
        <dbReference type="ChEBI" id="CHEBI:15378"/>
        <dbReference type="ChEBI" id="CHEBI:29986"/>
        <dbReference type="ChEBI" id="CHEBI:30616"/>
        <dbReference type="ChEBI" id="CHEBI:43474"/>
        <dbReference type="ChEBI" id="CHEBI:83898"/>
        <dbReference type="ChEBI" id="CHEBI:83900"/>
        <dbReference type="ChEBI" id="CHEBI:456216"/>
        <dbReference type="EC" id="6.3.2.9"/>
    </reaction>
</comment>
<comment type="caution">
    <text evidence="11">The sequence shown here is derived from an EMBL/GenBank/DDBJ whole genome shotgun (WGS) entry which is preliminary data.</text>
</comment>
<keyword evidence="3 7" id="KW-0963">Cytoplasm</keyword>
<keyword evidence="6 7" id="KW-0067">ATP-binding</keyword>
<accession>A0A967DXM3</accession>
<dbReference type="Gene3D" id="3.40.1190.10">
    <property type="entry name" value="Mur-like, catalytic domain"/>
    <property type="match status" value="1"/>
</dbReference>
<dbReference type="SUPFAM" id="SSF51984">
    <property type="entry name" value="MurCD N-terminal domain"/>
    <property type="match status" value="1"/>
</dbReference>
<evidence type="ECO:0000256" key="2">
    <source>
        <dbReference type="ARBA" id="ARBA00004752"/>
    </source>
</evidence>
<dbReference type="Pfam" id="PF02875">
    <property type="entry name" value="Mur_ligase_C"/>
    <property type="match status" value="1"/>
</dbReference>
<dbReference type="SUPFAM" id="SSF53244">
    <property type="entry name" value="MurD-like peptide ligases, peptide-binding domain"/>
    <property type="match status" value="1"/>
</dbReference>
<dbReference type="RefSeq" id="WP_166399096.1">
    <property type="nucleotide sequence ID" value="NZ_JAANAS010000001.1"/>
</dbReference>
<evidence type="ECO:0000256" key="1">
    <source>
        <dbReference type="ARBA" id="ARBA00004496"/>
    </source>
</evidence>
<dbReference type="Pfam" id="PF21799">
    <property type="entry name" value="MurD-like_N"/>
    <property type="match status" value="1"/>
</dbReference>
<dbReference type="PANTHER" id="PTHR43692:SF1">
    <property type="entry name" value="UDP-N-ACETYLMURAMOYLALANINE--D-GLUTAMATE LIGASE"/>
    <property type="match status" value="1"/>
</dbReference>
<dbReference type="GO" id="GO:0005524">
    <property type="term" value="F:ATP binding"/>
    <property type="evidence" value="ECO:0007669"/>
    <property type="project" value="UniProtKB-UniRule"/>
</dbReference>
<keyword evidence="5 7" id="KW-0547">Nucleotide-binding</keyword>
<dbReference type="Proteomes" id="UP000643701">
    <property type="component" value="Unassembled WGS sequence"/>
</dbReference>
<keyword evidence="7 8" id="KW-0961">Cell wall biogenesis/degradation</keyword>
<evidence type="ECO:0000256" key="4">
    <source>
        <dbReference type="ARBA" id="ARBA00022598"/>
    </source>
</evidence>
<evidence type="ECO:0000313" key="12">
    <source>
        <dbReference type="Proteomes" id="UP000643701"/>
    </source>
</evidence>
<dbReference type="GO" id="GO:0008360">
    <property type="term" value="P:regulation of cell shape"/>
    <property type="evidence" value="ECO:0007669"/>
    <property type="project" value="UniProtKB-KW"/>
</dbReference>
<evidence type="ECO:0000256" key="3">
    <source>
        <dbReference type="ARBA" id="ARBA00022490"/>
    </source>
</evidence>
<sequence length="445" mass="49382">MKKLAVLGGGESGVGAAVLAIKQGYEVFLSDQGKLQEKYKNVLLNNKIKWEEGKHSEELILAAQILVKSPGIPDHAPLVVKAKSEGIQVISEIEFASWFTSAKLIGITGSNGKTTVTNMIFHILKNAGLDVSVGGNIGQSFALQVAVNPSKNYVLELSSFQLDGIAKFKPHIAIITSITPDHLDRYEMDFDKYIASKMRIAMNQDENDYLIYNADEESVLKALEKHPVKSQLIPMSIKKIEGENGLYLEDEKMIIKIKNNILDMNVSDLNVKGNHNAKNAMASNAVARLLKIRKETIRESMETFQGVEHRLEKVVKLNSISYINDSKATNINATYYALDSVKQSTIWIVGGVDKGNNYAELMELVNEKVKAIICLGVDNQKIIQAFNNVIDDIYETTSMEEAVVMASKLAEVNETVLLSPACASFDLFENYEDRGRQFKEAIMKL</sequence>
<dbReference type="InterPro" id="IPR036615">
    <property type="entry name" value="Mur_ligase_C_dom_sf"/>
</dbReference>
<dbReference type="PANTHER" id="PTHR43692">
    <property type="entry name" value="UDP-N-ACETYLMURAMOYLALANINE--D-GLUTAMATE LIGASE"/>
    <property type="match status" value="1"/>
</dbReference>
<dbReference type="InterPro" id="IPR013221">
    <property type="entry name" value="Mur_ligase_cen"/>
</dbReference>
<comment type="function">
    <text evidence="7 8">Cell wall formation. Catalyzes the addition of glutamate to the nucleotide precursor UDP-N-acetylmuramoyl-L-alanine (UMA).</text>
</comment>
<feature type="binding site" evidence="7">
    <location>
        <begin position="109"/>
        <end position="115"/>
    </location>
    <ligand>
        <name>ATP</name>
        <dbReference type="ChEBI" id="CHEBI:30616"/>
    </ligand>
</feature>
<dbReference type="GO" id="GO:0005737">
    <property type="term" value="C:cytoplasm"/>
    <property type="evidence" value="ECO:0007669"/>
    <property type="project" value="UniProtKB-SubCell"/>
</dbReference>
<evidence type="ECO:0000259" key="9">
    <source>
        <dbReference type="Pfam" id="PF02875"/>
    </source>
</evidence>
<evidence type="ECO:0000256" key="7">
    <source>
        <dbReference type="HAMAP-Rule" id="MF_00639"/>
    </source>
</evidence>
<dbReference type="GO" id="GO:0008764">
    <property type="term" value="F:UDP-N-acetylmuramoylalanine-D-glutamate ligase activity"/>
    <property type="evidence" value="ECO:0007669"/>
    <property type="project" value="UniProtKB-UniRule"/>
</dbReference>
<evidence type="ECO:0000256" key="5">
    <source>
        <dbReference type="ARBA" id="ARBA00022741"/>
    </source>
</evidence>
<protein>
    <recommendedName>
        <fullName evidence="7 8">UDP-N-acetylmuramoylalanine--D-glutamate ligase</fullName>
        <ecNumber evidence="7 8">6.3.2.9</ecNumber>
    </recommendedName>
    <alternativeName>
        <fullName evidence="7">D-glutamic acid-adding enzyme</fullName>
    </alternativeName>
    <alternativeName>
        <fullName evidence="7">UDP-N-acetylmuramoyl-L-alanyl-D-glutamate synthetase</fullName>
    </alternativeName>
</protein>
<gene>
    <name evidence="7 11" type="primary">murD</name>
    <name evidence="11" type="ORF">G7034_01050</name>
</gene>
<dbReference type="Gene3D" id="3.40.50.720">
    <property type="entry name" value="NAD(P)-binding Rossmann-like Domain"/>
    <property type="match status" value="1"/>
</dbReference>
<dbReference type="GO" id="GO:0009252">
    <property type="term" value="P:peptidoglycan biosynthetic process"/>
    <property type="evidence" value="ECO:0007669"/>
    <property type="project" value="UniProtKB-UniRule"/>
</dbReference>
<organism evidence="11 12">
    <name type="scientific">Psychroflexus maritimus</name>
    <dbReference type="NCBI Taxonomy" id="2714865"/>
    <lineage>
        <taxon>Bacteria</taxon>
        <taxon>Pseudomonadati</taxon>
        <taxon>Bacteroidota</taxon>
        <taxon>Flavobacteriia</taxon>
        <taxon>Flavobacteriales</taxon>
        <taxon>Flavobacteriaceae</taxon>
        <taxon>Psychroflexus</taxon>
    </lineage>
</organism>
<dbReference type="AlphaFoldDB" id="A0A967DXM3"/>
<dbReference type="InterPro" id="IPR036565">
    <property type="entry name" value="Mur-like_cat_sf"/>
</dbReference>
<dbReference type="HAMAP" id="MF_00639">
    <property type="entry name" value="MurD"/>
    <property type="match status" value="1"/>
</dbReference>
<name>A0A967DXM3_9FLAO</name>
<proteinExistence type="inferred from homology"/>
<reference evidence="11" key="1">
    <citation type="submission" date="2020-03" db="EMBL/GenBank/DDBJ databases">
        <title>Psychroflexus Maritimus sp. nov., isolate from marine sediment.</title>
        <authorList>
            <person name="Zhong Y.-L."/>
        </authorList>
    </citation>
    <scope>NUCLEOTIDE SEQUENCE</scope>
    <source>
        <strain evidence="11">C1</strain>
    </source>
</reference>
<evidence type="ECO:0000256" key="6">
    <source>
        <dbReference type="ARBA" id="ARBA00022840"/>
    </source>
</evidence>
<dbReference type="Gene3D" id="3.90.190.20">
    <property type="entry name" value="Mur ligase, C-terminal domain"/>
    <property type="match status" value="1"/>
</dbReference>
<dbReference type="Pfam" id="PF08245">
    <property type="entry name" value="Mur_ligase_M"/>
    <property type="match status" value="1"/>
</dbReference>
<dbReference type="InterPro" id="IPR004101">
    <property type="entry name" value="Mur_ligase_C"/>
</dbReference>
<comment type="pathway">
    <text evidence="2 7 8">Cell wall biogenesis; peptidoglycan biosynthesis.</text>
</comment>
<evidence type="ECO:0000313" key="11">
    <source>
        <dbReference type="EMBL" id="NGZ88835.1"/>
    </source>
</evidence>
<dbReference type="SUPFAM" id="SSF53623">
    <property type="entry name" value="MurD-like peptide ligases, catalytic domain"/>
    <property type="match status" value="1"/>
</dbReference>
<keyword evidence="7 8" id="KW-0131">Cell cycle</keyword>
<dbReference type="NCBIfam" id="TIGR01087">
    <property type="entry name" value="murD"/>
    <property type="match status" value="1"/>
</dbReference>
<keyword evidence="4 7" id="KW-0436">Ligase</keyword>
<feature type="domain" description="Mur ligase C-terminal" evidence="9">
    <location>
        <begin position="309"/>
        <end position="422"/>
    </location>
</feature>
<comment type="subcellular location">
    <subcellularLocation>
        <location evidence="1 7 8">Cytoplasm</location>
    </subcellularLocation>
</comment>
<feature type="domain" description="Mur ligase central" evidence="10">
    <location>
        <begin position="107"/>
        <end position="287"/>
    </location>
</feature>
<dbReference type="GO" id="GO:0071555">
    <property type="term" value="P:cell wall organization"/>
    <property type="evidence" value="ECO:0007669"/>
    <property type="project" value="UniProtKB-KW"/>
</dbReference>
<dbReference type="GO" id="GO:0051301">
    <property type="term" value="P:cell division"/>
    <property type="evidence" value="ECO:0007669"/>
    <property type="project" value="UniProtKB-KW"/>
</dbReference>
<comment type="similarity">
    <text evidence="7">Belongs to the MurCDEF family.</text>
</comment>
<keyword evidence="7 8" id="KW-0133">Cell shape</keyword>